<evidence type="ECO:0000259" key="4">
    <source>
        <dbReference type="Pfam" id="PF01420"/>
    </source>
</evidence>
<dbReference type="PANTHER" id="PTHR30408">
    <property type="entry name" value="TYPE-1 RESTRICTION ENZYME ECOKI SPECIFICITY PROTEIN"/>
    <property type="match status" value="1"/>
</dbReference>
<dbReference type="PANTHER" id="PTHR30408:SF12">
    <property type="entry name" value="TYPE I RESTRICTION ENZYME MJAVIII SPECIFICITY SUBUNIT"/>
    <property type="match status" value="1"/>
</dbReference>
<dbReference type="CDD" id="cd17273">
    <property type="entry name" value="RMtype1_S_EcoJA69PI-TRD1-CR1_like"/>
    <property type="match status" value="1"/>
</dbReference>
<dbReference type="InterPro" id="IPR052021">
    <property type="entry name" value="Type-I_RS_S_subunit"/>
</dbReference>
<dbReference type="HOGENOM" id="CLU_021095_1_2_6"/>
<dbReference type="SUPFAM" id="SSF116734">
    <property type="entry name" value="DNA methylase specificity domain"/>
    <property type="match status" value="2"/>
</dbReference>
<keyword evidence="5" id="KW-0540">Nuclease</keyword>
<reference evidence="5 6" key="1">
    <citation type="submission" date="2011-11" db="EMBL/GenBank/DDBJ databases">
        <title>Improved High-Quality Draft sequence of Beggiatoa alba B18lD.</title>
        <authorList>
            <consortium name="US DOE Joint Genome Institute"/>
            <person name="Lucas S."/>
            <person name="Han J."/>
            <person name="Lapidus A."/>
            <person name="Cheng J.-F."/>
            <person name="Goodwin L."/>
            <person name="Pitluck S."/>
            <person name="Peters L."/>
            <person name="Mikhailova N."/>
            <person name="Held B."/>
            <person name="Detter J.C."/>
            <person name="Han C."/>
            <person name="Tapia R."/>
            <person name="Land M."/>
            <person name="Hauser L."/>
            <person name="Kyrpides N."/>
            <person name="Ivanova N."/>
            <person name="Pagani I."/>
            <person name="Samuel K."/>
            <person name="Teske A."/>
            <person name="Mueller J."/>
            <person name="Woyke T."/>
        </authorList>
    </citation>
    <scope>NUCLEOTIDE SEQUENCE [LARGE SCALE GENOMIC DNA]</scope>
    <source>
        <strain evidence="5 6">B18LD</strain>
    </source>
</reference>
<dbReference type="EMBL" id="JH600070">
    <property type="protein sequence ID" value="EIJ41080.1"/>
    <property type="molecule type" value="Genomic_DNA"/>
</dbReference>
<dbReference type="Proteomes" id="UP000005744">
    <property type="component" value="Unassembled WGS sequence"/>
</dbReference>
<proteinExistence type="inferred from homology"/>
<evidence type="ECO:0000256" key="1">
    <source>
        <dbReference type="ARBA" id="ARBA00010923"/>
    </source>
</evidence>
<keyword evidence="5" id="KW-0255">Endonuclease</keyword>
<feature type="domain" description="Type I restriction modification DNA specificity" evidence="4">
    <location>
        <begin position="230"/>
        <end position="402"/>
    </location>
</feature>
<dbReference type="GO" id="GO:0003677">
    <property type="term" value="F:DNA binding"/>
    <property type="evidence" value="ECO:0007669"/>
    <property type="project" value="UniProtKB-KW"/>
</dbReference>
<sequence length="415" mass="46123">MKSSAGQGLVPRLRFPEFLEAGEWEERKLIDICKKITQGGTPDTSNPDYWNGSIEWLTPAEMGKIETRFIDSTVRKITITGLKNCSSDLLPINSVIISTRAPIGHLAINKSEMAINQGCKGLIPKELTNYDFLYYALFIFKSSLIDLGAGNTFKELSGNSLKNFEISLPSFPEQQKIANCLSSLDDLISAETQQLATLKAHKKALMQQLFPAEGETVPQLRFPEFLGAGEWEEKTLGDICDCIVSGRNKPKSFTGNIPWITIPDIQGVKIHSSISKLGLSIEEIKECGAKIVPKNSVIMSCVGTFGLVSICEQDLVINQQLHAWLPSQIINNYYLLYSLVLHKNQMERMATHTTIAYLNKDSCNAIIISFPSLPEQQKIASCLSSLDDLITAQTQKINTLKQHKKGLMQQLFPLI</sequence>
<gene>
    <name evidence="5" type="ORF">BegalDRAFT_0157</name>
</gene>
<evidence type="ECO:0000256" key="2">
    <source>
        <dbReference type="ARBA" id="ARBA00022747"/>
    </source>
</evidence>
<evidence type="ECO:0000256" key="3">
    <source>
        <dbReference type="ARBA" id="ARBA00023125"/>
    </source>
</evidence>
<comment type="similarity">
    <text evidence="1">Belongs to the type-I restriction system S methylase family.</text>
</comment>
<dbReference type="InterPro" id="IPR000055">
    <property type="entry name" value="Restrct_endonuc_typeI_TRD"/>
</dbReference>
<dbReference type="Pfam" id="PF01420">
    <property type="entry name" value="Methylase_S"/>
    <property type="match status" value="2"/>
</dbReference>
<dbReference type="Gene3D" id="3.90.220.20">
    <property type="entry name" value="DNA methylase specificity domains"/>
    <property type="match status" value="2"/>
</dbReference>
<dbReference type="STRING" id="395493.BegalDRAFT_0157"/>
<dbReference type="eggNOG" id="COG0732">
    <property type="taxonomic scope" value="Bacteria"/>
</dbReference>
<evidence type="ECO:0000313" key="6">
    <source>
        <dbReference type="Proteomes" id="UP000005744"/>
    </source>
</evidence>
<dbReference type="Gene3D" id="1.10.287.1120">
    <property type="entry name" value="Bipartite methylase S protein"/>
    <property type="match status" value="1"/>
</dbReference>
<evidence type="ECO:0000313" key="5">
    <source>
        <dbReference type="EMBL" id="EIJ41080.1"/>
    </source>
</evidence>
<feature type="domain" description="Type I restriction modification DNA specificity" evidence="4">
    <location>
        <begin position="23"/>
        <end position="199"/>
    </location>
</feature>
<dbReference type="InterPro" id="IPR044946">
    <property type="entry name" value="Restrct_endonuc_typeI_TRD_sf"/>
</dbReference>
<keyword evidence="3" id="KW-0238">DNA-binding</keyword>
<dbReference type="GO" id="GO:0009307">
    <property type="term" value="P:DNA restriction-modification system"/>
    <property type="evidence" value="ECO:0007669"/>
    <property type="project" value="UniProtKB-KW"/>
</dbReference>
<name>I3CBT7_9GAMM</name>
<organism evidence="5 6">
    <name type="scientific">Beggiatoa alba B18LD</name>
    <dbReference type="NCBI Taxonomy" id="395493"/>
    <lineage>
        <taxon>Bacteria</taxon>
        <taxon>Pseudomonadati</taxon>
        <taxon>Pseudomonadota</taxon>
        <taxon>Gammaproteobacteria</taxon>
        <taxon>Thiotrichales</taxon>
        <taxon>Thiotrichaceae</taxon>
        <taxon>Beggiatoa</taxon>
    </lineage>
</organism>
<keyword evidence="2" id="KW-0680">Restriction system</keyword>
<protein>
    <submittedName>
        <fullName evidence="5">Restriction endonuclease S subunit</fullName>
    </submittedName>
</protein>
<keyword evidence="5" id="KW-0378">Hydrolase</keyword>
<accession>I3CBT7</accession>
<dbReference type="AlphaFoldDB" id="I3CBT7"/>
<keyword evidence="6" id="KW-1185">Reference proteome</keyword>
<dbReference type="GO" id="GO:0004519">
    <property type="term" value="F:endonuclease activity"/>
    <property type="evidence" value="ECO:0007669"/>
    <property type="project" value="UniProtKB-KW"/>
</dbReference>
<dbReference type="CDD" id="cd17284">
    <property type="entry name" value="RMtype1_S_Cbo7060ORF11580P_TRD2-CR2_like"/>
    <property type="match status" value="1"/>
</dbReference>